<organism evidence="2">
    <name type="scientific">hydrothermal vent metagenome</name>
    <dbReference type="NCBI Taxonomy" id="652676"/>
    <lineage>
        <taxon>unclassified sequences</taxon>
        <taxon>metagenomes</taxon>
        <taxon>ecological metagenomes</taxon>
    </lineage>
</organism>
<accession>A0A3B1B063</accession>
<reference evidence="2" key="1">
    <citation type="submission" date="2018-06" db="EMBL/GenBank/DDBJ databases">
        <authorList>
            <person name="Zhirakovskaya E."/>
        </authorList>
    </citation>
    <scope>NUCLEOTIDE SEQUENCE</scope>
</reference>
<keyword evidence="1" id="KW-0472">Membrane</keyword>
<feature type="transmembrane region" description="Helical" evidence="1">
    <location>
        <begin position="6"/>
        <end position="26"/>
    </location>
</feature>
<feature type="transmembrane region" description="Helical" evidence="1">
    <location>
        <begin position="65"/>
        <end position="88"/>
    </location>
</feature>
<proteinExistence type="predicted"/>
<name>A0A3B1B063_9ZZZZ</name>
<evidence type="ECO:0000256" key="1">
    <source>
        <dbReference type="SAM" id="Phobius"/>
    </source>
</evidence>
<feature type="transmembrane region" description="Helical" evidence="1">
    <location>
        <begin position="38"/>
        <end position="59"/>
    </location>
</feature>
<protein>
    <submittedName>
        <fullName evidence="2">Uncharacterized protein</fullName>
    </submittedName>
</protein>
<evidence type="ECO:0000313" key="2">
    <source>
        <dbReference type="EMBL" id="VAW98476.1"/>
    </source>
</evidence>
<dbReference type="EMBL" id="UOFR01000060">
    <property type="protein sequence ID" value="VAW98476.1"/>
    <property type="molecule type" value="Genomic_DNA"/>
</dbReference>
<dbReference type="AlphaFoldDB" id="A0A3B1B063"/>
<gene>
    <name evidence="2" type="ORF">MNBD_GAMMA21-2191</name>
</gene>
<sequence>MSTLIILSVFSAVTMLYALWSVLALKKNVPGGLIGKKLNGLVALVILFSISYIMVPFLGQLSQETLTISMNIILLFGAIYVVATISLIKRIIQTLSD</sequence>
<keyword evidence="1" id="KW-0812">Transmembrane</keyword>
<keyword evidence="1" id="KW-1133">Transmembrane helix</keyword>